<evidence type="ECO:0008006" key="4">
    <source>
        <dbReference type="Google" id="ProtNLM"/>
    </source>
</evidence>
<dbReference type="EMBL" id="OUNR01000018">
    <property type="protein sequence ID" value="SPP66171.1"/>
    <property type="molecule type" value="Genomic_DNA"/>
</dbReference>
<keyword evidence="1" id="KW-0472">Membrane</keyword>
<dbReference type="OrthoDB" id="7336780at2"/>
<feature type="transmembrane region" description="Helical" evidence="1">
    <location>
        <begin position="33"/>
        <end position="53"/>
    </location>
</feature>
<dbReference type="SUPFAM" id="SSF52266">
    <property type="entry name" value="SGNH hydrolase"/>
    <property type="match status" value="1"/>
</dbReference>
<proteinExistence type="predicted"/>
<dbReference type="AlphaFoldDB" id="A0A330L8J4"/>
<dbReference type="RefSeq" id="WP_121990366.1">
    <property type="nucleotide sequence ID" value="NZ_OUNR01000018.1"/>
</dbReference>
<dbReference type="Gene3D" id="3.40.50.1110">
    <property type="entry name" value="SGNH hydrolase"/>
    <property type="match status" value="1"/>
</dbReference>
<evidence type="ECO:0000256" key="1">
    <source>
        <dbReference type="SAM" id="Phobius"/>
    </source>
</evidence>
<name>A0A330L8J4_9BACT</name>
<feature type="transmembrane region" description="Helical" evidence="1">
    <location>
        <begin position="60"/>
        <end position="82"/>
    </location>
</feature>
<keyword evidence="1" id="KW-0812">Transmembrane</keyword>
<keyword evidence="3" id="KW-1185">Reference proteome</keyword>
<reference evidence="3" key="1">
    <citation type="submission" date="2018-04" db="EMBL/GenBank/DDBJ databases">
        <authorList>
            <person name="Lucker S."/>
            <person name="Sakoula D."/>
        </authorList>
    </citation>
    <scope>NUCLEOTIDE SEQUENCE [LARGE SCALE GENOMIC DNA]</scope>
</reference>
<dbReference type="InParanoid" id="A0A330L8J4"/>
<dbReference type="Proteomes" id="UP000248168">
    <property type="component" value="Unassembled WGS sequence"/>
</dbReference>
<accession>A0A330L8J4</accession>
<sequence length="482" mass="54386">MKQLTCLADWTLACLGTGMLLLLVYLVATHGMATRYVVLAGVALGLFAARWLPPIVKLNLVLVVVSTVVALYVGEIALSLVASARADFAATQWLTFPSDDTLESTQERLAANAKEKPTFDRRNKMQVIQDFERQGIAAYPAVFPHATLRPVSLDTKHLQALSVKGIETLPLGGISNVHTVFCNESGEYVTYQSDEHGFHNPPGIWNLPQFDILAIGDSFTHGACVPSSENYVGVIREQLSGTVTLGMDSNGPITMLASLKEYGPQRRPKVVLWFYYEGNDLQDMEHEQLSPLLMQYVNRPFSQGLFDRQPELDRILREYVSVARQTRGERAGWEDMLKLHHLQKAVAAWYAGQTREDAERVRLTYWSHEVSPESMKLFRDILTEADSMVHGWGGQLYFVYLPQWERYAKPEFANKNRESVLRLINDLKLPFIDLHPAFSQHPDPVGLFPFRQSNHYNTAGHRLVGEQVLRVVRGTPLPLRTQ</sequence>
<dbReference type="InterPro" id="IPR036514">
    <property type="entry name" value="SGNH_hydro_sf"/>
</dbReference>
<protein>
    <recommendedName>
        <fullName evidence="4">SGNH hydrolase-type esterase domain-containing protein</fullName>
    </recommendedName>
</protein>
<gene>
    <name evidence="2" type="ORF">NITLEN_50211</name>
</gene>
<evidence type="ECO:0000313" key="2">
    <source>
        <dbReference type="EMBL" id="SPP66171.1"/>
    </source>
</evidence>
<feature type="transmembrane region" description="Helical" evidence="1">
    <location>
        <begin position="7"/>
        <end position="27"/>
    </location>
</feature>
<dbReference type="GO" id="GO:0016788">
    <property type="term" value="F:hydrolase activity, acting on ester bonds"/>
    <property type="evidence" value="ECO:0007669"/>
    <property type="project" value="UniProtKB-ARBA"/>
</dbReference>
<keyword evidence="1" id="KW-1133">Transmembrane helix</keyword>
<evidence type="ECO:0000313" key="3">
    <source>
        <dbReference type="Proteomes" id="UP000248168"/>
    </source>
</evidence>
<organism evidence="2 3">
    <name type="scientific">Nitrospira lenta</name>
    <dbReference type="NCBI Taxonomy" id="1436998"/>
    <lineage>
        <taxon>Bacteria</taxon>
        <taxon>Pseudomonadati</taxon>
        <taxon>Nitrospirota</taxon>
        <taxon>Nitrospiria</taxon>
        <taxon>Nitrospirales</taxon>
        <taxon>Nitrospiraceae</taxon>
        <taxon>Nitrospira</taxon>
    </lineage>
</organism>